<comment type="caution">
    <text evidence="2">The sequence shown here is derived from an EMBL/GenBank/DDBJ whole genome shotgun (WGS) entry which is preliminary data.</text>
</comment>
<dbReference type="RefSeq" id="WP_071360135.1">
    <property type="nucleotide sequence ID" value="NZ_JRYB01000001.1"/>
</dbReference>
<feature type="region of interest" description="Disordered" evidence="1">
    <location>
        <begin position="47"/>
        <end position="70"/>
    </location>
</feature>
<sequence length="294" mass="30617">MASVSSLPALPPLVTPPSTPALPVGAVAAAAPVALLAGGADGPPLPFSQALSTGAGTPAQAPESGAEGTAMRPDQAIMARQLAYQQMDAAGLARAWRTQVRNHGSQLASRALASSAGQLSPALLAAAQQGQVVGQAMRQPELLAAHPDAWRFTVHGAGQAPQHLEVLSRDPDQPPGRRRRLRAALRLELQLADGSAVVVEVEPLPGGVALTLCGADARTLTRLRWLQPELESALGRAGLKVLRWQFRDRLPTEHSHALRTNAEAVAQALSPAVFRAVAELALLLPAVEQPAREA</sequence>
<evidence type="ECO:0000256" key="1">
    <source>
        <dbReference type="SAM" id="MobiDB-lite"/>
    </source>
</evidence>
<dbReference type="AlphaFoldDB" id="A0A1S2NBM8"/>
<accession>A0A1S2NBM8</accession>
<reference evidence="2 3" key="1">
    <citation type="submission" date="2014-10" db="EMBL/GenBank/DDBJ databases">
        <authorList>
            <person name="Seo M.-J."/>
            <person name="Seok Y.J."/>
            <person name="Cha I.-T."/>
        </authorList>
    </citation>
    <scope>NUCLEOTIDE SEQUENCE [LARGE SCALE GENOMIC DNA]</scope>
    <source>
        <strain evidence="2 3">NEU</strain>
    </source>
</reference>
<dbReference type="Proteomes" id="UP000180246">
    <property type="component" value="Unassembled WGS sequence"/>
</dbReference>
<organism evidence="2 3">
    <name type="scientific">Massilia timonae</name>
    <dbReference type="NCBI Taxonomy" id="47229"/>
    <lineage>
        <taxon>Bacteria</taxon>
        <taxon>Pseudomonadati</taxon>
        <taxon>Pseudomonadota</taxon>
        <taxon>Betaproteobacteria</taxon>
        <taxon>Burkholderiales</taxon>
        <taxon>Oxalobacteraceae</taxon>
        <taxon>Telluria group</taxon>
        <taxon>Massilia</taxon>
    </lineage>
</organism>
<evidence type="ECO:0000313" key="2">
    <source>
        <dbReference type="EMBL" id="OIJ42399.1"/>
    </source>
</evidence>
<name>A0A1S2NBM8_9BURK</name>
<proteinExistence type="predicted"/>
<protein>
    <submittedName>
        <fullName evidence="2">Uncharacterized protein</fullName>
    </submittedName>
</protein>
<evidence type="ECO:0000313" key="3">
    <source>
        <dbReference type="Proteomes" id="UP000180246"/>
    </source>
</evidence>
<dbReference type="EMBL" id="JRYB01000001">
    <property type="protein sequence ID" value="OIJ42399.1"/>
    <property type="molecule type" value="Genomic_DNA"/>
</dbReference>
<gene>
    <name evidence="2" type="ORF">LO55_251</name>
</gene>